<evidence type="ECO:0000256" key="3">
    <source>
        <dbReference type="ARBA" id="ARBA00022692"/>
    </source>
</evidence>
<dbReference type="GO" id="GO:0046872">
    <property type="term" value="F:metal ion binding"/>
    <property type="evidence" value="ECO:0007669"/>
    <property type="project" value="UniProtKB-KW"/>
</dbReference>
<keyword evidence="9" id="KW-1185">Reference proteome</keyword>
<dbReference type="Pfam" id="PF03006">
    <property type="entry name" value="HlyIII"/>
    <property type="match status" value="1"/>
</dbReference>
<dbReference type="GO" id="GO:0016020">
    <property type="term" value="C:membrane"/>
    <property type="evidence" value="ECO:0007669"/>
    <property type="project" value="UniProtKB-SubCell"/>
</dbReference>
<proteinExistence type="inferred from homology"/>
<keyword evidence="4 7" id="KW-1133">Transmembrane helix</keyword>
<keyword evidence="5 7" id="KW-0472">Membrane</keyword>
<keyword evidence="6" id="KW-0479">Metal-binding</keyword>
<dbReference type="STRING" id="10195.A0A3M7P3D0"/>
<evidence type="ECO:0000256" key="1">
    <source>
        <dbReference type="ARBA" id="ARBA00004141"/>
    </source>
</evidence>
<evidence type="ECO:0000256" key="6">
    <source>
        <dbReference type="PIRSR" id="PIRSR604254-1"/>
    </source>
</evidence>
<name>A0A3M7P3D0_BRAPC</name>
<evidence type="ECO:0000256" key="4">
    <source>
        <dbReference type="ARBA" id="ARBA00022989"/>
    </source>
</evidence>
<evidence type="ECO:0000313" key="8">
    <source>
        <dbReference type="EMBL" id="RMZ93586.1"/>
    </source>
</evidence>
<feature type="transmembrane region" description="Helical" evidence="7">
    <location>
        <begin position="159"/>
        <end position="181"/>
    </location>
</feature>
<feature type="transmembrane region" description="Helical" evidence="7">
    <location>
        <begin position="115"/>
        <end position="139"/>
    </location>
</feature>
<feature type="binding site" evidence="6">
    <location>
        <position position="287"/>
    </location>
    <ligand>
        <name>Zn(2+)</name>
        <dbReference type="ChEBI" id="CHEBI:29105"/>
    </ligand>
</feature>
<dbReference type="AlphaFoldDB" id="A0A3M7P3D0"/>
<accession>A0A3M7P3D0</accession>
<comment type="similarity">
    <text evidence="2">Belongs to the ADIPOR family.</text>
</comment>
<sequence length="389" mass="45677">MESKLSCCKKYRYLNHKQVPSEFQELFIYTGYRNPNSSFRSCFKSIFCLNNNESINFWTHFIPFLICLGILVKNLCTNEVIKDYLTYPLLVQLSTICFYLLMSSLAHMLNCMSPIARHVCFILDYLSISIYGMGCAIAYKSYTLSTIKSSQKDKLFDYYILMVLIVSLIANVMSSTSRFIISPLQRSILRTLSFVIQYVFVNLPLLYRYIYFYHQTIFKNFNFIFSFLSSSSDIEIVHHDNYFLFKKGSDFFYLIQFLAALSSAFLYTTHVPERFWPGKFDIIGQSHQIFHITSFICSLSQYTALKYDMKQLIEMAHDQIFDRASFGYSTVPIIDSKISNSKIMAICLFLNFLILVYYYFKAIYFNPWNKSKIVNRKIDKGKNGHHKDD</sequence>
<dbReference type="EMBL" id="REGN01013693">
    <property type="protein sequence ID" value="RMZ93586.1"/>
    <property type="molecule type" value="Genomic_DNA"/>
</dbReference>
<evidence type="ECO:0000313" key="9">
    <source>
        <dbReference type="Proteomes" id="UP000276133"/>
    </source>
</evidence>
<evidence type="ECO:0000256" key="2">
    <source>
        <dbReference type="ARBA" id="ARBA00007018"/>
    </source>
</evidence>
<keyword evidence="6" id="KW-0862">Zinc</keyword>
<dbReference type="GO" id="GO:0038023">
    <property type="term" value="F:signaling receptor activity"/>
    <property type="evidence" value="ECO:0007669"/>
    <property type="project" value="TreeGrafter"/>
</dbReference>
<dbReference type="PANTHER" id="PTHR20855:SF143">
    <property type="entry name" value="MEMBRANE PROGESTIN RECEPTOR EPSILON"/>
    <property type="match status" value="1"/>
</dbReference>
<reference evidence="8 9" key="1">
    <citation type="journal article" date="2018" name="Sci. Rep.">
        <title>Genomic signatures of local adaptation to the degree of environmental predictability in rotifers.</title>
        <authorList>
            <person name="Franch-Gras L."/>
            <person name="Hahn C."/>
            <person name="Garcia-Roger E.M."/>
            <person name="Carmona M.J."/>
            <person name="Serra M."/>
            <person name="Gomez A."/>
        </authorList>
    </citation>
    <scope>NUCLEOTIDE SEQUENCE [LARGE SCALE GENOMIC DNA]</scope>
    <source>
        <strain evidence="8">HYR1</strain>
    </source>
</reference>
<protein>
    <submittedName>
        <fullName evidence="8">Membrane progestin receptor gamma</fullName>
    </submittedName>
</protein>
<evidence type="ECO:0000256" key="5">
    <source>
        <dbReference type="ARBA" id="ARBA00023136"/>
    </source>
</evidence>
<dbReference type="Proteomes" id="UP000276133">
    <property type="component" value="Unassembled WGS sequence"/>
</dbReference>
<comment type="subcellular location">
    <subcellularLocation>
        <location evidence="1">Membrane</location>
        <topology evidence="1">Multi-pass membrane protein</topology>
    </subcellularLocation>
</comment>
<feature type="transmembrane region" description="Helical" evidence="7">
    <location>
        <begin position="251"/>
        <end position="268"/>
    </location>
</feature>
<gene>
    <name evidence="8" type="ORF">BpHYR1_016423</name>
</gene>
<feature type="transmembrane region" description="Helical" evidence="7">
    <location>
        <begin position="343"/>
        <end position="360"/>
    </location>
</feature>
<dbReference type="PANTHER" id="PTHR20855">
    <property type="entry name" value="ADIPOR/PROGESTIN RECEPTOR-RELATED"/>
    <property type="match status" value="1"/>
</dbReference>
<feature type="transmembrane region" description="Helical" evidence="7">
    <location>
        <begin position="187"/>
        <end position="210"/>
    </location>
</feature>
<keyword evidence="8" id="KW-0675">Receptor</keyword>
<evidence type="ECO:0000256" key="7">
    <source>
        <dbReference type="SAM" id="Phobius"/>
    </source>
</evidence>
<feature type="transmembrane region" description="Helical" evidence="7">
    <location>
        <begin position="84"/>
        <end position="109"/>
    </location>
</feature>
<dbReference type="OrthoDB" id="529367at2759"/>
<feature type="binding site" evidence="6">
    <location>
        <position position="107"/>
    </location>
    <ligand>
        <name>Zn(2+)</name>
        <dbReference type="ChEBI" id="CHEBI:29105"/>
    </ligand>
</feature>
<feature type="binding site" evidence="6">
    <location>
        <position position="291"/>
    </location>
    <ligand>
        <name>Zn(2+)</name>
        <dbReference type="ChEBI" id="CHEBI:29105"/>
    </ligand>
</feature>
<dbReference type="InterPro" id="IPR004254">
    <property type="entry name" value="AdipoR/HlyIII-related"/>
</dbReference>
<comment type="caution">
    <text evidence="8">The sequence shown here is derived from an EMBL/GenBank/DDBJ whole genome shotgun (WGS) entry which is preliminary data.</text>
</comment>
<keyword evidence="3 7" id="KW-0812">Transmembrane</keyword>
<organism evidence="8 9">
    <name type="scientific">Brachionus plicatilis</name>
    <name type="common">Marine rotifer</name>
    <name type="synonym">Brachionus muelleri</name>
    <dbReference type="NCBI Taxonomy" id="10195"/>
    <lineage>
        <taxon>Eukaryota</taxon>
        <taxon>Metazoa</taxon>
        <taxon>Spiralia</taxon>
        <taxon>Gnathifera</taxon>
        <taxon>Rotifera</taxon>
        <taxon>Eurotatoria</taxon>
        <taxon>Monogononta</taxon>
        <taxon>Pseudotrocha</taxon>
        <taxon>Ploima</taxon>
        <taxon>Brachionidae</taxon>
        <taxon>Brachionus</taxon>
    </lineage>
</organism>
<feature type="transmembrane region" description="Helical" evidence="7">
    <location>
        <begin position="55"/>
        <end position="72"/>
    </location>
</feature>